<feature type="domain" description="AMP-dependent synthetase/ligase" evidence="2">
    <location>
        <begin position="118"/>
        <end position="288"/>
    </location>
</feature>
<dbReference type="Gene3D" id="3.30.300.30">
    <property type="match status" value="1"/>
</dbReference>
<gene>
    <name evidence="3" type="ORF">NITLEN_20418</name>
</gene>
<dbReference type="InParanoid" id="A0A330L4M4"/>
<dbReference type="InterPro" id="IPR000873">
    <property type="entry name" value="AMP-dep_synth/lig_dom"/>
</dbReference>
<keyword evidence="1 3" id="KW-0436">Ligase</keyword>
<sequence length="448" mass="48492">MHDAPLIGPYNPDEVLAREIDGPRTARQFLSDVSRLADSLPDRPAVLNLLSSRYEFLVGFAAAMLRGQVTLLPQSRAPQTLRRIAGDYPESYCLTNPNEPVEGIESVVPRRQGSLAGWPKRMPHIPLDQVAAIAFTSGSTGQPMPNKKTWGALTAVARATGTRLGLKAGEPAAVVATVPHQHMFGLEASVMLPIVHGLVMHAGRPLFPADIRDVLAEVTGTRLLVTTPLHLRACVAEGLRVPPVGLILSATAPLARSLAQAAERHFQTEVHEIFGFAEAGSVAERRTTADDRWWPLDGVRLAQDHTVWTVQADYLPVPVRVPDRITVDADGQFLVHGREADQINIAGHRVALGDLNQKLLEVEGVQDGVFFLPDEGADLVTRLIACVVAPGKTVEEVQQALRTRIDPVFLPRPLLLVPRLPRNDTGKLPREALLKLAAQQAGGASHDA</sequence>
<organism evidence="3 4">
    <name type="scientific">Nitrospira lenta</name>
    <dbReference type="NCBI Taxonomy" id="1436998"/>
    <lineage>
        <taxon>Bacteria</taxon>
        <taxon>Pseudomonadati</taxon>
        <taxon>Nitrospirota</taxon>
        <taxon>Nitrospiria</taxon>
        <taxon>Nitrospirales</taxon>
        <taxon>Nitrospiraceae</taxon>
        <taxon>Nitrospira</taxon>
    </lineage>
</organism>
<dbReference type="Pfam" id="PF00501">
    <property type="entry name" value="AMP-binding"/>
    <property type="match status" value="1"/>
</dbReference>
<dbReference type="Proteomes" id="UP000248168">
    <property type="component" value="Unassembled WGS sequence"/>
</dbReference>
<evidence type="ECO:0000313" key="4">
    <source>
        <dbReference type="Proteomes" id="UP000248168"/>
    </source>
</evidence>
<reference evidence="4" key="1">
    <citation type="submission" date="2018-04" db="EMBL/GenBank/DDBJ databases">
        <authorList>
            <person name="Lucker S."/>
            <person name="Sakoula D."/>
        </authorList>
    </citation>
    <scope>NUCLEOTIDE SEQUENCE [LARGE SCALE GENOMIC DNA]</scope>
</reference>
<accession>A0A330L4M4</accession>
<dbReference type="OrthoDB" id="9787658at2"/>
<name>A0A330L4M4_9BACT</name>
<dbReference type="RefSeq" id="WP_121989112.1">
    <property type="nucleotide sequence ID" value="NZ_OUNR01000012.1"/>
</dbReference>
<dbReference type="EMBL" id="OUNR01000012">
    <property type="protein sequence ID" value="SPP64778.1"/>
    <property type="molecule type" value="Genomic_DNA"/>
</dbReference>
<dbReference type="InterPro" id="IPR042099">
    <property type="entry name" value="ANL_N_sf"/>
</dbReference>
<dbReference type="InterPro" id="IPR045851">
    <property type="entry name" value="AMP-bd_C_sf"/>
</dbReference>
<proteinExistence type="predicted"/>
<keyword evidence="4" id="KW-1185">Reference proteome</keyword>
<evidence type="ECO:0000259" key="2">
    <source>
        <dbReference type="Pfam" id="PF00501"/>
    </source>
</evidence>
<dbReference type="PANTHER" id="PTHR43767">
    <property type="entry name" value="LONG-CHAIN-FATTY-ACID--COA LIGASE"/>
    <property type="match status" value="1"/>
</dbReference>
<protein>
    <submittedName>
        <fullName evidence="3">Acyl-coenzyme A synthetase/AMP-(Fatty) acid ligase</fullName>
    </submittedName>
</protein>
<dbReference type="PANTHER" id="PTHR43767:SF8">
    <property type="entry name" value="LONG-CHAIN-FATTY-ACID--COA LIGASE"/>
    <property type="match status" value="1"/>
</dbReference>
<dbReference type="GO" id="GO:0016874">
    <property type="term" value="F:ligase activity"/>
    <property type="evidence" value="ECO:0007669"/>
    <property type="project" value="UniProtKB-KW"/>
</dbReference>
<dbReference type="AlphaFoldDB" id="A0A330L4M4"/>
<dbReference type="Gene3D" id="3.40.50.12780">
    <property type="entry name" value="N-terminal domain of ligase-like"/>
    <property type="match status" value="1"/>
</dbReference>
<dbReference type="SUPFAM" id="SSF56801">
    <property type="entry name" value="Acetyl-CoA synthetase-like"/>
    <property type="match status" value="1"/>
</dbReference>
<evidence type="ECO:0000313" key="3">
    <source>
        <dbReference type="EMBL" id="SPP64778.1"/>
    </source>
</evidence>
<evidence type="ECO:0000256" key="1">
    <source>
        <dbReference type="ARBA" id="ARBA00022598"/>
    </source>
</evidence>
<dbReference type="InterPro" id="IPR050237">
    <property type="entry name" value="ATP-dep_AMP-bd_enzyme"/>
</dbReference>